<evidence type="ECO:0000313" key="1">
    <source>
        <dbReference type="EMBL" id="VZO34981.1"/>
    </source>
</evidence>
<sequence>MHLDARVDILVSAVGSMVSRLRSRRSGADAPW</sequence>
<dbReference type="EMBL" id="CACRYJ010000004">
    <property type="protein sequence ID" value="VZO34981.1"/>
    <property type="molecule type" value="Genomic_DNA"/>
</dbReference>
<organism evidence="1 2">
    <name type="scientific">Occultella aeris</name>
    <dbReference type="NCBI Taxonomy" id="2761496"/>
    <lineage>
        <taxon>Bacteria</taxon>
        <taxon>Bacillati</taxon>
        <taxon>Actinomycetota</taxon>
        <taxon>Actinomycetes</taxon>
        <taxon>Micrococcales</taxon>
        <taxon>Ruaniaceae</taxon>
        <taxon>Occultella</taxon>
    </lineage>
</organism>
<proteinExistence type="predicted"/>
<dbReference type="Proteomes" id="UP000419743">
    <property type="component" value="Unassembled WGS sequence"/>
</dbReference>
<gene>
    <name evidence="1" type="ORF">HALOF300_00250</name>
</gene>
<dbReference type="AlphaFoldDB" id="A0A7M4DDR1"/>
<name>A0A7M4DDR1_9MICO</name>
<protein>
    <submittedName>
        <fullName evidence="1">Uncharacterized protein</fullName>
    </submittedName>
</protein>
<comment type="caution">
    <text evidence="1">The sequence shown here is derived from an EMBL/GenBank/DDBJ whole genome shotgun (WGS) entry which is preliminary data.</text>
</comment>
<accession>A0A7M4DDR1</accession>
<evidence type="ECO:0000313" key="2">
    <source>
        <dbReference type="Proteomes" id="UP000419743"/>
    </source>
</evidence>
<keyword evidence="2" id="KW-1185">Reference proteome</keyword>
<reference evidence="1 2" key="1">
    <citation type="submission" date="2019-11" db="EMBL/GenBank/DDBJ databases">
        <authorList>
            <person name="Criscuolo A."/>
        </authorList>
    </citation>
    <scope>NUCLEOTIDE SEQUENCE [LARGE SCALE GENOMIC DNA]</scope>
    <source>
        <strain evidence="1">CIP111667</strain>
    </source>
</reference>